<evidence type="ECO:0000256" key="1">
    <source>
        <dbReference type="ARBA" id="ARBA00022741"/>
    </source>
</evidence>
<dbReference type="InterPro" id="IPR025662">
    <property type="entry name" value="Sigma_54_int_dom_ATP-bd_1"/>
</dbReference>
<keyword evidence="2" id="KW-0067">ATP-binding</keyword>
<dbReference type="GO" id="GO:0043565">
    <property type="term" value="F:sequence-specific DNA binding"/>
    <property type="evidence" value="ECO:0007669"/>
    <property type="project" value="InterPro"/>
</dbReference>
<dbReference type="InterPro" id="IPR027417">
    <property type="entry name" value="P-loop_NTPase"/>
</dbReference>
<evidence type="ECO:0000256" key="4">
    <source>
        <dbReference type="ARBA" id="ARBA00023163"/>
    </source>
</evidence>
<dbReference type="SUPFAM" id="SSF52540">
    <property type="entry name" value="P-loop containing nucleoside triphosphate hydrolases"/>
    <property type="match status" value="1"/>
</dbReference>
<dbReference type="Pfam" id="PF02954">
    <property type="entry name" value="HTH_8"/>
    <property type="match status" value="1"/>
</dbReference>
<evidence type="ECO:0000259" key="5">
    <source>
        <dbReference type="PROSITE" id="PS50045"/>
    </source>
</evidence>
<dbReference type="HOGENOM" id="CLU_000445_8_1_9"/>
<dbReference type="InterPro" id="IPR035965">
    <property type="entry name" value="PAS-like_dom_sf"/>
</dbReference>
<dbReference type="Gene3D" id="3.30.450.20">
    <property type="entry name" value="PAS domain"/>
    <property type="match status" value="1"/>
</dbReference>
<sequence>MPVGDIMIQVFRHLFNSIDEGIIVTDTEGKIIFYNAEMAKLEELLSEHVVGKHLNEVYDAVTVESSEHLSVVLTREPVLEKHKAYFTNKGKEVTIVASTFPVIEDDQVVAVYSVCKDITKFKELLTKTMQLHDQIGLEGQEQRSNNGTRYTFDSIVYASSTMKRLIASAKKAAVADGFILVFGETGTGKELLVQAIHNHSPRKNEPFVAINCAAIPETLLESILFGTAKGAFTGAVESKGLFQQAGQGTLFLDELNCMSIALQAKILRVVQEKMVRRVGGTTEIPIHCRVISSTNVDPWESVNNGSMRKDLFYRLAVMTLFIPPLKDRKEDIEALIHFFLNRYQKIYGLGEVQIGDDLKNVFLRYIWPGNVRELEHILESAMNMLDGRKVITMDHLPHYLKAKFLSQEVSSTELYKKGSGTLAHALREVEKQVLWEALKAHSGNVTRAAQSLGIARQNLQYRMKKLGMHKF</sequence>
<dbReference type="Gene3D" id="1.10.8.60">
    <property type="match status" value="1"/>
</dbReference>
<dbReference type="InterPro" id="IPR025944">
    <property type="entry name" value="Sigma_54_int_dom_CS"/>
</dbReference>
<dbReference type="EMBL" id="CM001441">
    <property type="protein sequence ID" value="EHQ91773.1"/>
    <property type="molecule type" value="Genomic_DNA"/>
</dbReference>
<dbReference type="SUPFAM" id="SSF46689">
    <property type="entry name" value="Homeodomain-like"/>
    <property type="match status" value="1"/>
</dbReference>
<dbReference type="Proteomes" id="UP000005104">
    <property type="component" value="Chromosome"/>
</dbReference>
<dbReference type="PROSITE" id="PS50045">
    <property type="entry name" value="SIGMA54_INTERACT_4"/>
    <property type="match status" value="1"/>
</dbReference>
<dbReference type="InterPro" id="IPR003593">
    <property type="entry name" value="AAA+_ATPase"/>
</dbReference>
<keyword evidence="3" id="KW-0805">Transcription regulation</keyword>
<dbReference type="InterPro" id="IPR058031">
    <property type="entry name" value="AAA_lid_NorR"/>
</dbReference>
<dbReference type="InterPro" id="IPR002197">
    <property type="entry name" value="HTH_Fis"/>
</dbReference>
<dbReference type="AlphaFoldDB" id="H5XZ67"/>
<dbReference type="InterPro" id="IPR009057">
    <property type="entry name" value="Homeodomain-like_sf"/>
</dbReference>
<dbReference type="InterPro" id="IPR002078">
    <property type="entry name" value="Sigma_54_int"/>
</dbReference>
<dbReference type="PROSITE" id="PS00688">
    <property type="entry name" value="SIGMA54_INTERACT_3"/>
    <property type="match status" value="1"/>
</dbReference>
<dbReference type="PANTHER" id="PTHR32071:SF74">
    <property type="entry name" value="TRANSCRIPTIONAL ACTIVATOR ROCR"/>
    <property type="match status" value="1"/>
</dbReference>
<dbReference type="PROSITE" id="PS00675">
    <property type="entry name" value="SIGMA54_INTERACT_1"/>
    <property type="match status" value="1"/>
</dbReference>
<dbReference type="InterPro" id="IPR000014">
    <property type="entry name" value="PAS"/>
</dbReference>
<dbReference type="CDD" id="cd00130">
    <property type="entry name" value="PAS"/>
    <property type="match status" value="1"/>
</dbReference>
<keyword evidence="8" id="KW-1185">Reference proteome</keyword>
<dbReference type="STRING" id="768710.DesyoDRAFT_4830"/>
<dbReference type="RefSeq" id="WP_007786842.1">
    <property type="nucleotide sequence ID" value="NZ_CM001441.1"/>
</dbReference>
<dbReference type="NCBIfam" id="TIGR00229">
    <property type="entry name" value="sensory_box"/>
    <property type="match status" value="1"/>
</dbReference>
<dbReference type="SMART" id="SM00091">
    <property type="entry name" value="PAS"/>
    <property type="match status" value="1"/>
</dbReference>
<dbReference type="SMART" id="SM00382">
    <property type="entry name" value="AAA"/>
    <property type="match status" value="1"/>
</dbReference>
<evidence type="ECO:0000259" key="6">
    <source>
        <dbReference type="PROSITE" id="PS50112"/>
    </source>
</evidence>
<name>H5XZ67_9FIRM</name>
<dbReference type="PANTHER" id="PTHR32071">
    <property type="entry name" value="TRANSCRIPTIONAL REGULATORY PROTEIN"/>
    <property type="match status" value="1"/>
</dbReference>
<organism evidence="7 8">
    <name type="scientific">Desulfosporosinus youngiae DSM 17734</name>
    <dbReference type="NCBI Taxonomy" id="768710"/>
    <lineage>
        <taxon>Bacteria</taxon>
        <taxon>Bacillati</taxon>
        <taxon>Bacillota</taxon>
        <taxon>Clostridia</taxon>
        <taxon>Eubacteriales</taxon>
        <taxon>Desulfitobacteriaceae</taxon>
        <taxon>Desulfosporosinus</taxon>
    </lineage>
</organism>
<dbReference type="Gene3D" id="1.10.10.60">
    <property type="entry name" value="Homeodomain-like"/>
    <property type="match status" value="1"/>
</dbReference>
<dbReference type="Gene3D" id="3.40.50.300">
    <property type="entry name" value="P-loop containing nucleotide triphosphate hydrolases"/>
    <property type="match status" value="1"/>
</dbReference>
<dbReference type="FunFam" id="3.40.50.300:FF:000006">
    <property type="entry name" value="DNA-binding transcriptional regulator NtrC"/>
    <property type="match status" value="1"/>
</dbReference>
<dbReference type="Pfam" id="PF25601">
    <property type="entry name" value="AAA_lid_14"/>
    <property type="match status" value="1"/>
</dbReference>
<evidence type="ECO:0000313" key="8">
    <source>
        <dbReference type="Proteomes" id="UP000005104"/>
    </source>
</evidence>
<dbReference type="CDD" id="cd00009">
    <property type="entry name" value="AAA"/>
    <property type="match status" value="1"/>
</dbReference>
<dbReference type="InterPro" id="IPR013656">
    <property type="entry name" value="PAS_4"/>
</dbReference>
<dbReference type="SUPFAM" id="SSF55785">
    <property type="entry name" value="PYP-like sensor domain (PAS domain)"/>
    <property type="match status" value="1"/>
</dbReference>
<dbReference type="Pfam" id="PF08448">
    <property type="entry name" value="PAS_4"/>
    <property type="match status" value="1"/>
</dbReference>
<reference evidence="7 8" key="1">
    <citation type="submission" date="2011-11" db="EMBL/GenBank/DDBJ databases">
        <title>The Noncontiguous Finished genome of Desulfosporosinus youngiae DSM 17734.</title>
        <authorList>
            <consortium name="US DOE Joint Genome Institute (JGI-PGF)"/>
            <person name="Lucas S."/>
            <person name="Han J."/>
            <person name="Lapidus A."/>
            <person name="Cheng J.-F."/>
            <person name="Goodwin L."/>
            <person name="Pitluck S."/>
            <person name="Peters L."/>
            <person name="Ovchinnikova G."/>
            <person name="Lu M."/>
            <person name="Land M.L."/>
            <person name="Hauser L."/>
            <person name="Pester M."/>
            <person name="Spring S."/>
            <person name="Ollivier B."/>
            <person name="Rattei T."/>
            <person name="Klenk H.-P."/>
            <person name="Wagner M."/>
            <person name="Loy A."/>
            <person name="Woyke T.J."/>
        </authorList>
    </citation>
    <scope>NUCLEOTIDE SEQUENCE [LARGE SCALE GENOMIC DNA]</scope>
    <source>
        <strain evidence="7 8">DSM 17734</strain>
    </source>
</reference>
<dbReference type="PRINTS" id="PR01590">
    <property type="entry name" value="HTHFIS"/>
</dbReference>
<dbReference type="GO" id="GO:0006355">
    <property type="term" value="P:regulation of DNA-templated transcription"/>
    <property type="evidence" value="ECO:0007669"/>
    <property type="project" value="InterPro"/>
</dbReference>
<evidence type="ECO:0000313" key="7">
    <source>
        <dbReference type="EMBL" id="EHQ91773.1"/>
    </source>
</evidence>
<evidence type="ECO:0000256" key="2">
    <source>
        <dbReference type="ARBA" id="ARBA00022840"/>
    </source>
</evidence>
<accession>H5XZ67</accession>
<dbReference type="OrthoDB" id="1672812at2"/>
<protein>
    <submittedName>
        <fullName evidence="7">PAS domain S-box</fullName>
    </submittedName>
</protein>
<dbReference type="eggNOG" id="COG3829">
    <property type="taxonomic scope" value="Bacteria"/>
</dbReference>
<dbReference type="GO" id="GO:0005524">
    <property type="term" value="F:ATP binding"/>
    <property type="evidence" value="ECO:0007669"/>
    <property type="project" value="UniProtKB-KW"/>
</dbReference>
<keyword evidence="1" id="KW-0547">Nucleotide-binding</keyword>
<feature type="domain" description="PAS" evidence="6">
    <location>
        <begin position="7"/>
        <end position="82"/>
    </location>
</feature>
<gene>
    <name evidence="7" type="ORF">DesyoDRAFT_4830</name>
</gene>
<dbReference type="PROSITE" id="PS50112">
    <property type="entry name" value="PAS"/>
    <property type="match status" value="1"/>
</dbReference>
<proteinExistence type="predicted"/>
<feature type="domain" description="Sigma-54 factor interaction" evidence="5">
    <location>
        <begin position="155"/>
        <end position="383"/>
    </location>
</feature>
<dbReference type="Pfam" id="PF00158">
    <property type="entry name" value="Sigma54_activat"/>
    <property type="match status" value="1"/>
</dbReference>
<evidence type="ECO:0000256" key="3">
    <source>
        <dbReference type="ARBA" id="ARBA00023015"/>
    </source>
</evidence>
<keyword evidence="4" id="KW-0804">Transcription</keyword>